<feature type="domain" description="HTH luxR-type" evidence="2">
    <location>
        <begin position="48"/>
        <end position="105"/>
    </location>
</feature>
<dbReference type="GO" id="GO:0003677">
    <property type="term" value="F:DNA binding"/>
    <property type="evidence" value="ECO:0007669"/>
    <property type="project" value="InterPro"/>
</dbReference>
<organism evidence="3 4">
    <name type="scientific">Sphingomonas alpina</name>
    <dbReference type="NCBI Taxonomy" id="653931"/>
    <lineage>
        <taxon>Bacteria</taxon>
        <taxon>Pseudomonadati</taxon>
        <taxon>Pseudomonadota</taxon>
        <taxon>Alphaproteobacteria</taxon>
        <taxon>Sphingomonadales</taxon>
        <taxon>Sphingomonadaceae</taxon>
        <taxon>Sphingomonas</taxon>
    </lineage>
</organism>
<dbReference type="KEGG" id="spap:H3Z74_19360"/>
<proteinExistence type="predicted"/>
<name>A0A7H0LGP8_9SPHN</name>
<dbReference type="SMART" id="SM00421">
    <property type="entry name" value="HTH_LUXR"/>
    <property type="match status" value="1"/>
</dbReference>
<dbReference type="Pfam" id="PF08281">
    <property type="entry name" value="Sigma70_r4_2"/>
    <property type="match status" value="1"/>
</dbReference>
<feature type="transmembrane region" description="Helical" evidence="1">
    <location>
        <begin position="169"/>
        <end position="191"/>
    </location>
</feature>
<dbReference type="GO" id="GO:0016987">
    <property type="term" value="F:sigma factor activity"/>
    <property type="evidence" value="ECO:0007669"/>
    <property type="project" value="InterPro"/>
</dbReference>
<dbReference type="InterPro" id="IPR036388">
    <property type="entry name" value="WH-like_DNA-bd_sf"/>
</dbReference>
<protein>
    <submittedName>
        <fullName evidence="3">Helix-turn-helix transcriptional regulator</fullName>
    </submittedName>
</protein>
<dbReference type="Gene3D" id="1.10.10.10">
    <property type="entry name" value="Winged helix-like DNA-binding domain superfamily/Winged helix DNA-binding domain"/>
    <property type="match status" value="1"/>
</dbReference>
<evidence type="ECO:0000313" key="4">
    <source>
        <dbReference type="Proteomes" id="UP000516148"/>
    </source>
</evidence>
<dbReference type="GO" id="GO:0006352">
    <property type="term" value="P:DNA-templated transcription initiation"/>
    <property type="evidence" value="ECO:0007669"/>
    <property type="project" value="InterPro"/>
</dbReference>
<accession>A0A7H0LGP8</accession>
<keyword evidence="1" id="KW-0812">Transmembrane</keyword>
<gene>
    <name evidence="3" type="ORF">H3Z74_19360</name>
</gene>
<dbReference type="AlphaFoldDB" id="A0A7H0LGP8"/>
<evidence type="ECO:0000313" key="3">
    <source>
        <dbReference type="EMBL" id="QNQ08851.1"/>
    </source>
</evidence>
<sequence length="206" mass="22133">MAVQDSCTAILSRILGNLPSDALISRGRTIRCSDPKWSYNGAMPSGGIDQLTEAQRACLRLVLTRRNSKEIAQVLNISPHSVDKRIERAVAALGAASRFDAARRLADHEGGQTYEPIAYEPIDVAPSAIEGPPRYTATPSGFGRRLFGFAPAGRINGDARNELTKLQRAGIILALMVGIAVATGALLNIAATLTDKLRENRIDLSR</sequence>
<dbReference type="SUPFAM" id="SSF46894">
    <property type="entry name" value="C-terminal effector domain of the bipartite response regulators"/>
    <property type="match status" value="1"/>
</dbReference>
<evidence type="ECO:0000256" key="1">
    <source>
        <dbReference type="SAM" id="Phobius"/>
    </source>
</evidence>
<dbReference type="InterPro" id="IPR016032">
    <property type="entry name" value="Sig_transdc_resp-reg_C-effctor"/>
</dbReference>
<dbReference type="Proteomes" id="UP000516148">
    <property type="component" value="Chromosome"/>
</dbReference>
<keyword evidence="4" id="KW-1185">Reference proteome</keyword>
<keyword evidence="1" id="KW-1133">Transmembrane helix</keyword>
<dbReference type="EMBL" id="CP061038">
    <property type="protein sequence ID" value="QNQ08851.1"/>
    <property type="molecule type" value="Genomic_DNA"/>
</dbReference>
<dbReference type="InterPro" id="IPR000792">
    <property type="entry name" value="Tscrpt_reg_LuxR_C"/>
</dbReference>
<dbReference type="InterPro" id="IPR013249">
    <property type="entry name" value="RNA_pol_sigma70_r4_t2"/>
</dbReference>
<dbReference type="RefSeq" id="WP_187761178.1">
    <property type="nucleotide sequence ID" value="NZ_CP061038.1"/>
</dbReference>
<evidence type="ECO:0000259" key="2">
    <source>
        <dbReference type="SMART" id="SM00421"/>
    </source>
</evidence>
<reference evidence="3 4" key="1">
    <citation type="submission" date="2020-09" db="EMBL/GenBank/DDBJ databases">
        <title>Sphingomonas sp., a new species isolated from pork steak.</title>
        <authorList>
            <person name="Heidler von Heilborn D."/>
        </authorList>
    </citation>
    <scope>NUCLEOTIDE SEQUENCE [LARGE SCALE GENOMIC DNA]</scope>
    <source>
        <strain evidence="4">S8-3T</strain>
    </source>
</reference>
<keyword evidence="1" id="KW-0472">Membrane</keyword>